<evidence type="ECO:0000256" key="3">
    <source>
        <dbReference type="ARBA" id="ARBA00022980"/>
    </source>
</evidence>
<proteinExistence type="inferred from homology"/>
<feature type="domain" description="Large ribosomal subunit protein bL25 L25" evidence="6">
    <location>
        <begin position="49"/>
        <end position="133"/>
    </location>
</feature>
<dbReference type="EMBL" id="BMLQ01000001">
    <property type="protein sequence ID" value="GGO41273.1"/>
    <property type="molecule type" value="Genomic_DNA"/>
</dbReference>
<evidence type="ECO:0000256" key="5">
    <source>
        <dbReference type="HAMAP-Rule" id="MF_01334"/>
    </source>
</evidence>
<evidence type="ECO:0000256" key="2">
    <source>
        <dbReference type="ARBA" id="ARBA00022884"/>
    </source>
</evidence>
<comment type="subunit">
    <text evidence="5">Part of the 50S ribosomal subunit; part of the 5S rRNA/L5/L18/L25 subcomplex. Contacts the 5S rRNA. Binds to the 5S rRNA independently of L5 and L18.</text>
</comment>
<dbReference type="PANTHER" id="PTHR33284">
    <property type="entry name" value="RIBOSOMAL PROTEIN L25/GLN-TRNA SYNTHETASE, ANTI-CODON-BINDING DOMAIN-CONTAINING PROTEIN"/>
    <property type="match status" value="1"/>
</dbReference>
<dbReference type="PANTHER" id="PTHR33284:SF1">
    <property type="entry name" value="RIBOSOMAL PROTEIN L25_GLN-TRNA SYNTHETASE, ANTI-CODON-BINDING DOMAIN-CONTAINING PROTEIN"/>
    <property type="match status" value="1"/>
</dbReference>
<dbReference type="Gene3D" id="2.170.120.20">
    <property type="entry name" value="Ribosomal protein L25, beta domain"/>
    <property type="match status" value="1"/>
</dbReference>
<dbReference type="InterPro" id="IPR020930">
    <property type="entry name" value="Ribosomal_uL5_bac-type"/>
</dbReference>
<dbReference type="GO" id="GO:0005840">
    <property type="term" value="C:ribosome"/>
    <property type="evidence" value="ECO:0007669"/>
    <property type="project" value="UniProtKB-KW"/>
</dbReference>
<dbReference type="InterPro" id="IPR029751">
    <property type="entry name" value="Ribosomal_L25_dom"/>
</dbReference>
<evidence type="ECO:0000256" key="4">
    <source>
        <dbReference type="ARBA" id="ARBA00023274"/>
    </source>
</evidence>
<dbReference type="Pfam" id="PF14693">
    <property type="entry name" value="Ribosomal_TL5_C"/>
    <property type="match status" value="1"/>
</dbReference>
<dbReference type="InterPro" id="IPR011035">
    <property type="entry name" value="Ribosomal_bL25/Gln-tRNA_synth"/>
</dbReference>
<dbReference type="SUPFAM" id="SSF50715">
    <property type="entry name" value="Ribosomal protein L25-like"/>
    <property type="match status" value="1"/>
</dbReference>
<keyword evidence="3 5" id="KW-0689">Ribosomal protein</keyword>
<sequence length="243" mass="26532">MPRRGSFPLRDRRGCRTARLFSCLEGPPPPPWPRMKKYRRNTMSDNTKIQVTLREDFGKGASRQARRDGLIPAVVYGHGGDPVHLLMPAQQTSLAVRNPNALLTVVRDGEEHLVLPKAIQRNFIKQTIDHLDLIVVQRGEKVVVDVWVHVEGEAAPGTTFNLEEASVPVLADATQLPESVTINIEGRTAGEHVFGADVQLPAGTTLELADDYVIATISELTVQDLGETEGEGEETAAAESTEG</sequence>
<protein>
    <recommendedName>
        <fullName evidence="5">Large ribosomal subunit protein bL25</fullName>
    </recommendedName>
    <alternativeName>
        <fullName evidence="5">General stress protein CTC</fullName>
    </alternativeName>
</protein>
<name>A0ABQ2LP41_9MICC</name>
<organism evidence="8 9">
    <name type="scientific">Citricoccus zhacaiensis</name>
    <dbReference type="NCBI Taxonomy" id="489142"/>
    <lineage>
        <taxon>Bacteria</taxon>
        <taxon>Bacillati</taxon>
        <taxon>Actinomycetota</taxon>
        <taxon>Actinomycetes</taxon>
        <taxon>Micrococcales</taxon>
        <taxon>Micrococcaceae</taxon>
        <taxon>Citricoccus</taxon>
    </lineage>
</organism>
<keyword evidence="4 5" id="KW-0687">Ribonucleoprotein</keyword>
<dbReference type="InterPro" id="IPR020057">
    <property type="entry name" value="Ribosomal_bL25_b-dom"/>
</dbReference>
<keyword evidence="2 5" id="KW-0694">RNA-binding</keyword>
<evidence type="ECO:0000256" key="1">
    <source>
        <dbReference type="ARBA" id="ARBA00022730"/>
    </source>
</evidence>
<feature type="domain" description="Large ribosomal subunit protein bL25 beta" evidence="7">
    <location>
        <begin position="141"/>
        <end position="219"/>
    </location>
</feature>
<comment type="function">
    <text evidence="5">This is one of the proteins that binds to the 5S RNA in the ribosome where it forms part of the central protuberance.</text>
</comment>
<dbReference type="Gene3D" id="2.40.240.10">
    <property type="entry name" value="Ribosomal Protein L25, Chain P"/>
    <property type="match status" value="1"/>
</dbReference>
<dbReference type="HAMAP" id="MF_01334">
    <property type="entry name" value="Ribosomal_bL25_CTC"/>
    <property type="match status" value="1"/>
</dbReference>
<comment type="caution">
    <text evidence="8">The sequence shown here is derived from an EMBL/GenBank/DDBJ whole genome shotgun (WGS) entry which is preliminary data.</text>
</comment>
<dbReference type="InterPro" id="IPR037121">
    <property type="entry name" value="Ribosomal_bL25_C"/>
</dbReference>
<dbReference type="Pfam" id="PF01386">
    <property type="entry name" value="Ribosomal_L25p"/>
    <property type="match status" value="1"/>
</dbReference>
<dbReference type="Proteomes" id="UP000642509">
    <property type="component" value="Unassembled WGS sequence"/>
</dbReference>
<dbReference type="NCBIfam" id="TIGR00731">
    <property type="entry name" value="bL25_bact_ctc"/>
    <property type="match status" value="1"/>
</dbReference>
<keyword evidence="9" id="KW-1185">Reference proteome</keyword>
<comment type="similarity">
    <text evidence="5">Belongs to the bacterial ribosomal protein bL25 family. CTC subfamily.</text>
</comment>
<evidence type="ECO:0000313" key="9">
    <source>
        <dbReference type="Proteomes" id="UP000642509"/>
    </source>
</evidence>
<reference evidence="9" key="1">
    <citation type="journal article" date="2019" name="Int. J. Syst. Evol. Microbiol.">
        <title>The Global Catalogue of Microorganisms (GCM) 10K type strain sequencing project: providing services to taxonomists for standard genome sequencing and annotation.</title>
        <authorList>
            <consortium name="The Broad Institute Genomics Platform"/>
            <consortium name="The Broad Institute Genome Sequencing Center for Infectious Disease"/>
            <person name="Wu L."/>
            <person name="Ma J."/>
        </authorList>
    </citation>
    <scope>NUCLEOTIDE SEQUENCE [LARGE SCALE GENOMIC DNA]</scope>
    <source>
        <strain evidence="9">CGMCC 1.7064</strain>
    </source>
</reference>
<dbReference type="InterPro" id="IPR001021">
    <property type="entry name" value="Ribosomal_bL25_long"/>
</dbReference>
<evidence type="ECO:0000259" key="7">
    <source>
        <dbReference type="Pfam" id="PF14693"/>
    </source>
</evidence>
<gene>
    <name evidence="5 8" type="primary">rplY</name>
    <name evidence="5" type="synonym">ctc</name>
    <name evidence="8" type="ORF">GCM10010977_04950</name>
</gene>
<dbReference type="InterPro" id="IPR020056">
    <property type="entry name" value="Rbsml_bL25/Gln-tRNA_synth_N"/>
</dbReference>
<evidence type="ECO:0000313" key="8">
    <source>
        <dbReference type="EMBL" id="GGO41273.1"/>
    </source>
</evidence>
<keyword evidence="1 5" id="KW-0699">rRNA-binding</keyword>
<dbReference type="CDD" id="cd00495">
    <property type="entry name" value="Ribosomal_L25_TL5_CTC"/>
    <property type="match status" value="1"/>
</dbReference>
<accession>A0ABQ2LP41</accession>
<evidence type="ECO:0000259" key="6">
    <source>
        <dbReference type="Pfam" id="PF01386"/>
    </source>
</evidence>
<dbReference type="NCBIfam" id="NF004131">
    <property type="entry name" value="PRK05618.2-1"/>
    <property type="match status" value="1"/>
</dbReference>